<name>A0A512IR33_9HYPH</name>
<keyword evidence="1" id="KW-0805">Transcription regulation</keyword>
<dbReference type="InterPro" id="IPR050397">
    <property type="entry name" value="Env_Response_Regulators"/>
</dbReference>
<dbReference type="RefSeq" id="WP_147079203.1">
    <property type="nucleotide sequence ID" value="NZ_BJZT01000028.1"/>
</dbReference>
<evidence type="ECO:0000259" key="4">
    <source>
        <dbReference type="SMART" id="SM00419"/>
    </source>
</evidence>
<dbReference type="Proteomes" id="UP000321258">
    <property type="component" value="Unassembled WGS sequence"/>
</dbReference>
<dbReference type="EMBL" id="BJZT01000028">
    <property type="protein sequence ID" value="GEP00168.1"/>
    <property type="molecule type" value="Genomic_DNA"/>
</dbReference>
<dbReference type="InterPro" id="IPR012318">
    <property type="entry name" value="HTH_CRP"/>
</dbReference>
<evidence type="ECO:0000313" key="6">
    <source>
        <dbReference type="Proteomes" id="UP000321258"/>
    </source>
</evidence>
<dbReference type="Pfam" id="PF13545">
    <property type="entry name" value="HTH_Crp_2"/>
    <property type="match status" value="1"/>
</dbReference>
<keyword evidence="6" id="KW-1185">Reference proteome</keyword>
<comment type="caution">
    <text evidence="5">The sequence shown here is derived from an EMBL/GenBank/DDBJ whole genome shotgun (WGS) entry which is preliminary data.</text>
</comment>
<dbReference type="InterPro" id="IPR036388">
    <property type="entry name" value="WH-like_DNA-bd_sf"/>
</dbReference>
<evidence type="ECO:0000256" key="1">
    <source>
        <dbReference type="ARBA" id="ARBA00023015"/>
    </source>
</evidence>
<dbReference type="InterPro" id="IPR014710">
    <property type="entry name" value="RmlC-like_jellyroll"/>
</dbReference>
<dbReference type="InterPro" id="IPR036390">
    <property type="entry name" value="WH_DNA-bd_sf"/>
</dbReference>
<evidence type="ECO:0000256" key="3">
    <source>
        <dbReference type="ARBA" id="ARBA00023163"/>
    </source>
</evidence>
<dbReference type="AlphaFoldDB" id="A0A512IR33"/>
<dbReference type="SUPFAM" id="SSF51206">
    <property type="entry name" value="cAMP-binding domain-like"/>
    <property type="match status" value="1"/>
</dbReference>
<dbReference type="SMART" id="SM00419">
    <property type="entry name" value="HTH_CRP"/>
    <property type="match status" value="1"/>
</dbReference>
<keyword evidence="3" id="KW-0804">Transcription</keyword>
<evidence type="ECO:0000256" key="2">
    <source>
        <dbReference type="ARBA" id="ARBA00023125"/>
    </source>
</evidence>
<keyword evidence="2" id="KW-0238">DNA-binding</keyword>
<feature type="domain" description="HTH crp-type" evidence="4">
    <location>
        <begin position="167"/>
        <end position="214"/>
    </location>
</feature>
<dbReference type="GO" id="GO:0003677">
    <property type="term" value="F:DNA binding"/>
    <property type="evidence" value="ECO:0007669"/>
    <property type="project" value="UniProtKB-KW"/>
</dbReference>
<dbReference type="GO" id="GO:0003700">
    <property type="term" value="F:DNA-binding transcription factor activity"/>
    <property type="evidence" value="ECO:0007669"/>
    <property type="project" value="TreeGrafter"/>
</dbReference>
<protein>
    <submittedName>
        <fullName evidence="5">Cyclic nucleotide-binding protein</fullName>
    </submittedName>
</protein>
<gene>
    <name evidence="5" type="ORF">MHA02_25550</name>
</gene>
<dbReference type="GO" id="GO:0005829">
    <property type="term" value="C:cytosol"/>
    <property type="evidence" value="ECO:0007669"/>
    <property type="project" value="TreeGrafter"/>
</dbReference>
<dbReference type="PANTHER" id="PTHR24567:SF74">
    <property type="entry name" value="HTH-TYPE TRANSCRIPTIONAL REGULATOR ARCR"/>
    <property type="match status" value="1"/>
</dbReference>
<dbReference type="Gene3D" id="2.60.120.10">
    <property type="entry name" value="Jelly Rolls"/>
    <property type="match status" value="1"/>
</dbReference>
<dbReference type="InterPro" id="IPR018490">
    <property type="entry name" value="cNMP-bd_dom_sf"/>
</dbReference>
<dbReference type="OrthoDB" id="9776746at2"/>
<accession>A0A512IR33</accession>
<dbReference type="PANTHER" id="PTHR24567">
    <property type="entry name" value="CRP FAMILY TRANSCRIPTIONAL REGULATORY PROTEIN"/>
    <property type="match status" value="1"/>
</dbReference>
<dbReference type="SUPFAM" id="SSF46785">
    <property type="entry name" value="Winged helix' DNA-binding domain"/>
    <property type="match status" value="1"/>
</dbReference>
<organism evidence="5 6">
    <name type="scientific">Methylobacterium haplocladii</name>
    <dbReference type="NCBI Taxonomy" id="1176176"/>
    <lineage>
        <taxon>Bacteria</taxon>
        <taxon>Pseudomonadati</taxon>
        <taxon>Pseudomonadota</taxon>
        <taxon>Alphaproteobacteria</taxon>
        <taxon>Hyphomicrobiales</taxon>
        <taxon>Methylobacteriaceae</taxon>
        <taxon>Methylobacterium</taxon>
    </lineage>
</organism>
<sequence length="224" mass="24926">MPDSHRIERWIERFPLIGNFSAAHLQIARGTVQFPVLEANAVAYELEGPCAYYLMCIDGRTRVFRVSETGREMLIYKVTGGGTCVLTTQCLLSGGNFPAESVAETRTELAALPIDIFRQLMAESAEFRAFVLDDYTRLLSSLFTLVDDIAFASLEQRLARRLLVEADADGIVVKTHHQLASDLGSVREVISRILGEWAERGSVVLRRGQIVVAHRVALAAFRSR</sequence>
<evidence type="ECO:0000313" key="5">
    <source>
        <dbReference type="EMBL" id="GEP00168.1"/>
    </source>
</evidence>
<reference evidence="5 6" key="1">
    <citation type="submission" date="2019-07" db="EMBL/GenBank/DDBJ databases">
        <title>Whole genome shotgun sequence of Methylobacterium haplocladii NBRC 107714.</title>
        <authorList>
            <person name="Hosoyama A."/>
            <person name="Uohara A."/>
            <person name="Ohji S."/>
            <person name="Ichikawa N."/>
        </authorList>
    </citation>
    <scope>NUCLEOTIDE SEQUENCE [LARGE SCALE GENOMIC DNA]</scope>
    <source>
        <strain evidence="5 6">NBRC 107714</strain>
    </source>
</reference>
<proteinExistence type="predicted"/>
<dbReference type="Gene3D" id="1.10.10.10">
    <property type="entry name" value="Winged helix-like DNA-binding domain superfamily/Winged helix DNA-binding domain"/>
    <property type="match status" value="1"/>
</dbReference>